<reference evidence="2 3" key="1">
    <citation type="journal article" date="2016" name="Nat. Commun.">
        <title>Thousands of microbial genomes shed light on interconnected biogeochemical processes in an aquifer system.</title>
        <authorList>
            <person name="Anantharaman K."/>
            <person name="Brown C.T."/>
            <person name="Hug L.A."/>
            <person name="Sharon I."/>
            <person name="Castelle C.J."/>
            <person name="Probst A.J."/>
            <person name="Thomas B.C."/>
            <person name="Singh A."/>
            <person name="Wilkins M.J."/>
            <person name="Karaoz U."/>
            <person name="Brodie E.L."/>
            <person name="Williams K.H."/>
            <person name="Hubbard S.S."/>
            <person name="Banfield J.F."/>
        </authorList>
    </citation>
    <scope>NUCLEOTIDE SEQUENCE [LARGE SCALE GENOMIC DNA]</scope>
</reference>
<dbReference type="EMBL" id="MFBF01000020">
    <property type="protein sequence ID" value="OGD91249.1"/>
    <property type="molecule type" value="Genomic_DNA"/>
</dbReference>
<organism evidence="2 3">
    <name type="scientific">Candidatus Curtissbacteria bacterium RIFCSPHIGHO2_02_FULL_42_15</name>
    <dbReference type="NCBI Taxonomy" id="1797716"/>
    <lineage>
        <taxon>Bacteria</taxon>
        <taxon>Candidatus Curtissiibacteriota</taxon>
    </lineage>
</organism>
<comment type="caution">
    <text evidence="2">The sequence shown here is derived from an EMBL/GenBank/DDBJ whole genome shotgun (WGS) entry which is preliminary data.</text>
</comment>
<evidence type="ECO:0000256" key="1">
    <source>
        <dbReference type="SAM" id="Phobius"/>
    </source>
</evidence>
<proteinExistence type="predicted"/>
<evidence type="ECO:0000313" key="3">
    <source>
        <dbReference type="Proteomes" id="UP000177124"/>
    </source>
</evidence>
<name>A0A1F5GHE3_9BACT</name>
<dbReference type="AlphaFoldDB" id="A0A1F5GHE3"/>
<dbReference type="STRING" id="1797716.A3D07_01770"/>
<keyword evidence="1" id="KW-1133">Transmembrane helix</keyword>
<keyword evidence="1" id="KW-0472">Membrane</keyword>
<evidence type="ECO:0000313" key="2">
    <source>
        <dbReference type="EMBL" id="OGD91249.1"/>
    </source>
</evidence>
<sequence>MKLKSAIIAPFVLFVILISVLLSVFYFLQNNVNNYQTLYQKETEIAQLKKQISVLRDFKSTRDENDQGNAVEVVDLNSLRGDKVYSLKCHRKSQGDKLNLLFLREINIQGEIPTICEIQDQNSYLIVILNKTDEGGTGRPNAGIFSFKIYSPIDDSLKEIATTGGEFYSLCDDVIALTKDGKLYVNCSGTVFRLITK</sequence>
<gene>
    <name evidence="2" type="ORF">A3D07_01770</name>
</gene>
<dbReference type="Proteomes" id="UP000177124">
    <property type="component" value="Unassembled WGS sequence"/>
</dbReference>
<protein>
    <submittedName>
        <fullName evidence="2">Uncharacterized protein</fullName>
    </submittedName>
</protein>
<feature type="transmembrane region" description="Helical" evidence="1">
    <location>
        <begin position="7"/>
        <end position="28"/>
    </location>
</feature>
<accession>A0A1F5GHE3</accession>
<keyword evidence="1" id="KW-0812">Transmembrane</keyword>